<comment type="function">
    <text evidence="6 7">Catalyzes a reversible aldol reaction between acetaldehyde and D-glyceraldehyde 3-phosphate to generate 2-deoxy-D-ribose 5-phosphate.</text>
</comment>
<dbReference type="PIRSF" id="PIRSF001357">
    <property type="entry name" value="DeoC"/>
    <property type="match status" value="1"/>
</dbReference>
<dbReference type="CDD" id="cd00959">
    <property type="entry name" value="DeoC"/>
    <property type="match status" value="1"/>
</dbReference>
<keyword evidence="3 7" id="KW-0456">Lyase</keyword>
<dbReference type="SMART" id="SM01133">
    <property type="entry name" value="DeoC"/>
    <property type="match status" value="1"/>
</dbReference>
<evidence type="ECO:0000256" key="7">
    <source>
        <dbReference type="HAMAP-Rule" id="MF_00114"/>
    </source>
</evidence>
<dbReference type="GO" id="GO:0005737">
    <property type="term" value="C:cytoplasm"/>
    <property type="evidence" value="ECO:0007669"/>
    <property type="project" value="UniProtKB-SubCell"/>
</dbReference>
<dbReference type="InterPro" id="IPR002915">
    <property type="entry name" value="DeoC/FbaB/LacD_aldolase"/>
</dbReference>
<evidence type="ECO:0000256" key="5">
    <source>
        <dbReference type="ARBA" id="ARBA00048791"/>
    </source>
</evidence>
<evidence type="ECO:0000313" key="8">
    <source>
        <dbReference type="EMBL" id="MCH4824448.1"/>
    </source>
</evidence>
<keyword evidence="9" id="KW-1185">Reference proteome</keyword>
<comment type="pathway">
    <text evidence="7">Carbohydrate degradation; 2-deoxy-D-ribose 1-phosphate degradation; D-glyceraldehyde 3-phosphate and acetaldehyde from 2-deoxy-alpha-D-ribose 1-phosphate: step 2/2.</text>
</comment>
<evidence type="ECO:0000313" key="9">
    <source>
        <dbReference type="Proteomes" id="UP001139226"/>
    </source>
</evidence>
<dbReference type="InterPro" id="IPR011343">
    <property type="entry name" value="DeoC"/>
</dbReference>
<keyword evidence="4 7" id="KW-0704">Schiff base</keyword>
<dbReference type="GO" id="GO:0016052">
    <property type="term" value="P:carbohydrate catabolic process"/>
    <property type="evidence" value="ECO:0007669"/>
    <property type="project" value="TreeGrafter"/>
</dbReference>
<sequence>MDLNQYIDHTLLAAGASAAEIEKLCHEAVKYKFYAVCVNSSRVKYAKKVFSNSEVKLAATIGFPLGGSSTESKIIEAGTAVRDGADEIDMVMNIGLFKDKNFEAVQAEIEAIKKEIGDNILKVIIETCYLSDEEIEIASRLSMNAGADFVKTSTGFGSRGASLNDVKIMKKVVGDKVKIKASGGIRDAETVRKYISLGVERIGTSSGIKIIS</sequence>
<dbReference type="NCBIfam" id="TIGR00126">
    <property type="entry name" value="deoC"/>
    <property type="match status" value="1"/>
</dbReference>
<dbReference type="GO" id="GO:0009264">
    <property type="term" value="P:deoxyribonucleotide catabolic process"/>
    <property type="evidence" value="ECO:0007669"/>
    <property type="project" value="UniProtKB-UniRule"/>
</dbReference>
<dbReference type="HAMAP" id="MF_00114">
    <property type="entry name" value="DeoC_type1"/>
    <property type="match status" value="1"/>
</dbReference>
<dbReference type="EC" id="4.1.2.4" evidence="7"/>
<dbReference type="InterPro" id="IPR013785">
    <property type="entry name" value="Aldolase_TIM"/>
</dbReference>
<dbReference type="GO" id="GO:0006018">
    <property type="term" value="P:2-deoxyribose 1-phosphate catabolic process"/>
    <property type="evidence" value="ECO:0007669"/>
    <property type="project" value="UniProtKB-UniRule"/>
</dbReference>
<comment type="catalytic activity">
    <reaction evidence="5 7">
        <text>2-deoxy-D-ribose 5-phosphate = D-glyceraldehyde 3-phosphate + acetaldehyde</text>
        <dbReference type="Rhea" id="RHEA:12821"/>
        <dbReference type="ChEBI" id="CHEBI:15343"/>
        <dbReference type="ChEBI" id="CHEBI:59776"/>
        <dbReference type="ChEBI" id="CHEBI:62877"/>
        <dbReference type="EC" id="4.1.2.4"/>
    </reaction>
</comment>
<protein>
    <recommendedName>
        <fullName evidence="7">Deoxyribose-phosphate aldolase</fullName>
        <shortName evidence="7">DERA</shortName>
        <ecNumber evidence="7">4.1.2.4</ecNumber>
    </recommendedName>
    <alternativeName>
        <fullName evidence="7">2-deoxy-D-ribose 5-phosphate aldolase</fullName>
    </alternativeName>
    <alternativeName>
        <fullName evidence="7">Phosphodeoxyriboaldolase</fullName>
        <shortName evidence="7">Deoxyriboaldolase</shortName>
    </alternativeName>
</protein>
<dbReference type="GO" id="GO:0004139">
    <property type="term" value="F:deoxyribose-phosphate aldolase activity"/>
    <property type="evidence" value="ECO:0007669"/>
    <property type="project" value="UniProtKB-UniRule"/>
</dbReference>
<dbReference type="InterPro" id="IPR028581">
    <property type="entry name" value="DeoC_typeI"/>
</dbReference>
<feature type="active site" description="Proton donor/acceptor" evidence="7">
    <location>
        <position position="180"/>
    </location>
</feature>
<dbReference type="SUPFAM" id="SSF51569">
    <property type="entry name" value="Aldolase"/>
    <property type="match status" value="1"/>
</dbReference>
<comment type="caution">
    <text evidence="8">The sequence shown here is derived from an EMBL/GenBank/DDBJ whole genome shotgun (WGS) entry which is preliminary data.</text>
</comment>
<dbReference type="PANTHER" id="PTHR10889:SF1">
    <property type="entry name" value="DEOXYRIBOSE-PHOSPHATE ALDOLASE"/>
    <property type="match status" value="1"/>
</dbReference>
<evidence type="ECO:0000256" key="2">
    <source>
        <dbReference type="ARBA" id="ARBA00022490"/>
    </source>
</evidence>
<dbReference type="Gene3D" id="3.20.20.70">
    <property type="entry name" value="Aldolase class I"/>
    <property type="match status" value="1"/>
</dbReference>
<feature type="active site" description="Proton donor/acceptor" evidence="7">
    <location>
        <position position="89"/>
    </location>
</feature>
<dbReference type="PANTHER" id="PTHR10889">
    <property type="entry name" value="DEOXYRIBOSE-PHOSPHATE ALDOLASE"/>
    <property type="match status" value="1"/>
</dbReference>
<evidence type="ECO:0000256" key="4">
    <source>
        <dbReference type="ARBA" id="ARBA00023270"/>
    </source>
</evidence>
<dbReference type="Pfam" id="PF01791">
    <property type="entry name" value="DeoC"/>
    <property type="match status" value="1"/>
</dbReference>
<gene>
    <name evidence="7 8" type="primary">deoC</name>
    <name evidence="8" type="ORF">ML462_14845</name>
</gene>
<dbReference type="FunFam" id="3.20.20.70:FF:000044">
    <property type="entry name" value="Deoxyribose-phosphate aldolase"/>
    <property type="match status" value="1"/>
</dbReference>
<evidence type="ECO:0000256" key="6">
    <source>
        <dbReference type="ARBA" id="ARBA00056337"/>
    </source>
</evidence>
<evidence type="ECO:0000256" key="3">
    <source>
        <dbReference type="ARBA" id="ARBA00023239"/>
    </source>
</evidence>
<organism evidence="8 9">
    <name type="scientific">Christiangramia lutea</name>
    <dbReference type="NCBI Taxonomy" id="1607951"/>
    <lineage>
        <taxon>Bacteria</taxon>
        <taxon>Pseudomonadati</taxon>
        <taxon>Bacteroidota</taxon>
        <taxon>Flavobacteriia</taxon>
        <taxon>Flavobacteriales</taxon>
        <taxon>Flavobacteriaceae</taxon>
        <taxon>Christiangramia</taxon>
    </lineage>
</organism>
<proteinExistence type="inferred from homology"/>
<feature type="active site" description="Schiff-base intermediate with acetaldehyde" evidence="7">
    <location>
        <position position="151"/>
    </location>
</feature>
<dbReference type="Proteomes" id="UP001139226">
    <property type="component" value="Unassembled WGS sequence"/>
</dbReference>
<reference evidence="8" key="1">
    <citation type="submission" date="2022-03" db="EMBL/GenBank/DDBJ databases">
        <title>Gramella crocea sp. nov., isolated from activated sludge of a seafood processing plant.</title>
        <authorList>
            <person name="Zhang X."/>
        </authorList>
    </citation>
    <scope>NUCLEOTIDE SEQUENCE</scope>
    <source>
        <strain evidence="8">YJ019</strain>
    </source>
</reference>
<evidence type="ECO:0000256" key="1">
    <source>
        <dbReference type="ARBA" id="ARBA00010936"/>
    </source>
</evidence>
<comment type="similarity">
    <text evidence="1 7">Belongs to the DeoC/FbaB aldolase family. DeoC type 1 subfamily.</text>
</comment>
<accession>A0A9X1V5D8</accession>
<dbReference type="RefSeq" id="WP_240714616.1">
    <property type="nucleotide sequence ID" value="NZ_JAKVTV010000006.1"/>
</dbReference>
<name>A0A9X1V5D8_9FLAO</name>
<keyword evidence="2 7" id="KW-0963">Cytoplasm</keyword>
<comment type="subcellular location">
    <subcellularLocation>
        <location evidence="7">Cytoplasm</location>
    </subcellularLocation>
</comment>
<dbReference type="AlphaFoldDB" id="A0A9X1V5D8"/>
<dbReference type="EMBL" id="JAKVTV010000006">
    <property type="protein sequence ID" value="MCH4824448.1"/>
    <property type="molecule type" value="Genomic_DNA"/>
</dbReference>